<keyword evidence="1" id="KW-1133">Transmembrane helix</keyword>
<organism evidence="3 4">
    <name type="scientific">Acidimangrovimonas pyrenivorans</name>
    <dbReference type="NCBI Taxonomy" id="2030798"/>
    <lineage>
        <taxon>Bacteria</taxon>
        <taxon>Pseudomonadati</taxon>
        <taxon>Pseudomonadota</taxon>
        <taxon>Alphaproteobacteria</taxon>
        <taxon>Rhodobacterales</taxon>
        <taxon>Paracoccaceae</taxon>
        <taxon>Acidimangrovimonas</taxon>
    </lineage>
</organism>
<dbReference type="EMBL" id="JBHRSK010000004">
    <property type="protein sequence ID" value="MFC2967784.1"/>
    <property type="molecule type" value="Genomic_DNA"/>
</dbReference>
<evidence type="ECO:0000313" key="3">
    <source>
        <dbReference type="EMBL" id="MFC2967784.1"/>
    </source>
</evidence>
<proteinExistence type="predicted"/>
<name>A0ABV7AEK2_9RHOB</name>
<evidence type="ECO:0000256" key="1">
    <source>
        <dbReference type="SAM" id="Phobius"/>
    </source>
</evidence>
<evidence type="ECO:0000259" key="2">
    <source>
        <dbReference type="Pfam" id="PF07331"/>
    </source>
</evidence>
<gene>
    <name evidence="3" type="ORF">ACFOES_06740</name>
</gene>
<feature type="transmembrane region" description="Helical" evidence="1">
    <location>
        <begin position="54"/>
        <end position="77"/>
    </location>
</feature>
<keyword evidence="1" id="KW-0472">Membrane</keyword>
<dbReference type="Proteomes" id="UP001595443">
    <property type="component" value="Unassembled WGS sequence"/>
</dbReference>
<accession>A0ABV7AEK2</accession>
<keyword evidence="4" id="KW-1185">Reference proteome</keyword>
<sequence length="180" mass="20486">MSRIKTLQDLFRRYRRPGDFVIAFLSFAFALFLAANLPFQTTWVARTKPVAQPAFWPAVAIGFMVLFSTLHMIGALVSERIPGRLAEVIQWLKALEYVAWFMAYVMLVPWLGYLPSTLLFTVTLTYRLGYRGWRWSALALLFGVVVVVLFKTLLHVKIPGGAAYELLPGAALRSFFLTYL</sequence>
<keyword evidence="1" id="KW-0812">Transmembrane</keyword>
<protein>
    <submittedName>
        <fullName evidence="3">Tripartite tricarboxylate transporter TctB family protein</fullName>
    </submittedName>
</protein>
<feature type="transmembrane region" description="Helical" evidence="1">
    <location>
        <begin position="20"/>
        <end position="39"/>
    </location>
</feature>
<dbReference type="Pfam" id="PF07331">
    <property type="entry name" value="TctB"/>
    <property type="match status" value="1"/>
</dbReference>
<feature type="transmembrane region" description="Helical" evidence="1">
    <location>
        <begin position="135"/>
        <end position="154"/>
    </location>
</feature>
<feature type="domain" description="DUF1468" evidence="2">
    <location>
        <begin position="24"/>
        <end position="159"/>
    </location>
</feature>
<dbReference type="RefSeq" id="WP_377832431.1">
    <property type="nucleotide sequence ID" value="NZ_JBHRSK010000004.1"/>
</dbReference>
<dbReference type="InterPro" id="IPR009936">
    <property type="entry name" value="DUF1468"/>
</dbReference>
<comment type="caution">
    <text evidence="3">The sequence shown here is derived from an EMBL/GenBank/DDBJ whole genome shotgun (WGS) entry which is preliminary data.</text>
</comment>
<reference evidence="4" key="1">
    <citation type="journal article" date="2019" name="Int. J. Syst. Evol. Microbiol.">
        <title>The Global Catalogue of Microorganisms (GCM) 10K type strain sequencing project: providing services to taxonomists for standard genome sequencing and annotation.</title>
        <authorList>
            <consortium name="The Broad Institute Genomics Platform"/>
            <consortium name="The Broad Institute Genome Sequencing Center for Infectious Disease"/>
            <person name="Wu L."/>
            <person name="Ma J."/>
        </authorList>
    </citation>
    <scope>NUCLEOTIDE SEQUENCE [LARGE SCALE GENOMIC DNA]</scope>
    <source>
        <strain evidence="4">KCTC 62192</strain>
    </source>
</reference>
<evidence type="ECO:0000313" key="4">
    <source>
        <dbReference type="Proteomes" id="UP001595443"/>
    </source>
</evidence>
<feature type="transmembrane region" description="Helical" evidence="1">
    <location>
        <begin position="97"/>
        <end position="115"/>
    </location>
</feature>